<feature type="compositionally biased region" description="Basic and acidic residues" evidence="2">
    <location>
        <begin position="57"/>
        <end position="75"/>
    </location>
</feature>
<feature type="compositionally biased region" description="Low complexity" evidence="2">
    <location>
        <begin position="397"/>
        <end position="416"/>
    </location>
</feature>
<feature type="coiled-coil region" evidence="1">
    <location>
        <begin position="164"/>
        <end position="241"/>
    </location>
</feature>
<feature type="compositionally biased region" description="Polar residues" evidence="2">
    <location>
        <begin position="358"/>
        <end position="388"/>
    </location>
</feature>
<feature type="compositionally biased region" description="Basic residues" evidence="2">
    <location>
        <begin position="8"/>
        <end position="21"/>
    </location>
</feature>
<feature type="region of interest" description="Disordered" evidence="2">
    <location>
        <begin position="1"/>
        <end position="120"/>
    </location>
</feature>
<organism evidence="3 4">
    <name type="scientific">Pyrenophora seminiperda CCB06</name>
    <dbReference type="NCBI Taxonomy" id="1302712"/>
    <lineage>
        <taxon>Eukaryota</taxon>
        <taxon>Fungi</taxon>
        <taxon>Dikarya</taxon>
        <taxon>Ascomycota</taxon>
        <taxon>Pezizomycotina</taxon>
        <taxon>Dothideomycetes</taxon>
        <taxon>Pleosporomycetidae</taxon>
        <taxon>Pleosporales</taxon>
        <taxon>Pleosporineae</taxon>
        <taxon>Pleosporaceae</taxon>
        <taxon>Pyrenophora</taxon>
    </lineage>
</organism>
<dbReference type="EMBL" id="KE747824">
    <property type="protein sequence ID" value="RMZ70551.1"/>
    <property type="molecule type" value="Genomic_DNA"/>
</dbReference>
<feature type="region of interest" description="Disordered" evidence="2">
    <location>
        <begin position="340"/>
        <end position="424"/>
    </location>
</feature>
<sequence length="486" mass="53959">MAMLRSMTRPKTRATRRKAKLPAKAPTKMVTGKQQKRKPQSRVSPPLVKRQMTEANSQKKGENEVEPIDKQHNDLSDVVIISSDEEEEEAPLLPDIDPGIHKDVNPPGANVERIPGDGEGIPERMLLKITTKAETKGVSNSLPESNSDSPPTQDNPLNALATVQSEHAQEIQRLLQELDAANAENKRIQQLQDTAAKYRELEHARATSSTENKYAAAVRDLENGRREILQLTRENEELCVQLDNTGAECDVLAKELSDVRALRIKEKKEHEDILADIMKAKHVLAKELTDIRALRTKEKKEHEDILADIMKAKQVDKTSANKHLLSENQRLRAENERLNAVAATQAATSSSSSPQSSNITPLTPQKTISPISPLSIFKNNTPPSSQHNRAPWSPLAPSSMSHPPTTTTTTAPSTSTNESQKDDNIRTIYTKTKRRFDNLQSVTMQLLHCTRGMDLALLGEFGKLVTKLRDVLNEDGKDRANEGGIK</sequence>
<protein>
    <submittedName>
        <fullName evidence="3">Uncharacterized protein</fullName>
    </submittedName>
</protein>
<feature type="compositionally biased region" description="Polar residues" evidence="2">
    <location>
        <begin position="137"/>
        <end position="157"/>
    </location>
</feature>
<accession>A0A3M7M7R0</accession>
<evidence type="ECO:0000256" key="2">
    <source>
        <dbReference type="SAM" id="MobiDB-lite"/>
    </source>
</evidence>
<dbReference type="Proteomes" id="UP000265663">
    <property type="component" value="Unassembled WGS sequence"/>
</dbReference>
<proteinExistence type="predicted"/>
<gene>
    <name evidence="3" type="ORF">GMOD_00000657</name>
</gene>
<keyword evidence="1" id="KW-0175">Coiled coil</keyword>
<feature type="compositionally biased region" description="Low complexity" evidence="2">
    <location>
        <begin position="342"/>
        <end position="357"/>
    </location>
</feature>
<evidence type="ECO:0000256" key="1">
    <source>
        <dbReference type="SAM" id="Coils"/>
    </source>
</evidence>
<name>A0A3M7M7R0_9PLEO</name>
<evidence type="ECO:0000313" key="4">
    <source>
        <dbReference type="Proteomes" id="UP000265663"/>
    </source>
</evidence>
<dbReference type="OrthoDB" id="3694857at2759"/>
<feature type="region of interest" description="Disordered" evidence="2">
    <location>
        <begin position="133"/>
        <end position="157"/>
    </location>
</feature>
<dbReference type="AlphaFoldDB" id="A0A3M7M7R0"/>
<reference evidence="3 4" key="1">
    <citation type="journal article" date="2014" name="PLoS ONE">
        <title>De novo Genome Assembly of the Fungal Plant Pathogen Pyrenophora semeniperda.</title>
        <authorList>
            <person name="Soliai M.M."/>
            <person name="Meyer S.E."/>
            <person name="Udall J.A."/>
            <person name="Elzinga D.E."/>
            <person name="Hermansen R.A."/>
            <person name="Bodily P.M."/>
            <person name="Hart A.A."/>
            <person name="Coleman C.E."/>
        </authorList>
    </citation>
    <scope>NUCLEOTIDE SEQUENCE [LARGE SCALE GENOMIC DNA]</scope>
    <source>
        <strain evidence="3 4">CCB06</strain>
        <tissue evidence="3">Mycelium</tissue>
    </source>
</reference>
<evidence type="ECO:0000313" key="3">
    <source>
        <dbReference type="EMBL" id="RMZ70551.1"/>
    </source>
</evidence>
<keyword evidence="4" id="KW-1185">Reference proteome</keyword>